<feature type="domain" description="Carrier" evidence="6">
    <location>
        <begin position="3961"/>
        <end position="4036"/>
    </location>
</feature>
<evidence type="ECO:0000256" key="1">
    <source>
        <dbReference type="ARBA" id="ARBA00001957"/>
    </source>
</evidence>
<comment type="cofactor">
    <cofactor evidence="1">
        <name>pantetheine 4'-phosphate</name>
        <dbReference type="ChEBI" id="CHEBI:47942"/>
    </cofactor>
</comment>
<evidence type="ECO:0000256" key="2">
    <source>
        <dbReference type="ARBA" id="ARBA00022450"/>
    </source>
</evidence>
<dbReference type="InterPro" id="IPR010071">
    <property type="entry name" value="AA_adenyl_dom"/>
</dbReference>
<dbReference type="InterPro" id="IPR010060">
    <property type="entry name" value="NRPS_synth"/>
</dbReference>
<dbReference type="Gene3D" id="3.30.559.30">
    <property type="entry name" value="Nonribosomal peptide synthetase, condensation domain"/>
    <property type="match status" value="6"/>
</dbReference>
<gene>
    <name evidence="7" type="ORF">CSC2_08550</name>
</gene>
<evidence type="ECO:0000313" key="7">
    <source>
        <dbReference type="EMBL" id="GFZ30329.1"/>
    </source>
</evidence>
<proteinExistence type="predicted"/>
<protein>
    <recommendedName>
        <fullName evidence="6">Carrier domain-containing protein</fullName>
    </recommendedName>
</protein>
<dbReference type="InterPro" id="IPR000873">
    <property type="entry name" value="AMP-dep_synth/lig_dom"/>
</dbReference>
<dbReference type="Pfam" id="PF00501">
    <property type="entry name" value="AMP-binding"/>
    <property type="match status" value="3"/>
</dbReference>
<dbReference type="PROSITE" id="PS50075">
    <property type="entry name" value="CARRIER"/>
    <property type="match status" value="3"/>
</dbReference>
<dbReference type="SUPFAM" id="SSF56801">
    <property type="entry name" value="Acetyl-CoA synthetase-like"/>
    <property type="match status" value="3"/>
</dbReference>
<evidence type="ECO:0000259" key="6">
    <source>
        <dbReference type="PROSITE" id="PS50075"/>
    </source>
</evidence>
<dbReference type="Pfam" id="PF13193">
    <property type="entry name" value="AMP-binding_C"/>
    <property type="match status" value="3"/>
</dbReference>
<dbReference type="InterPro" id="IPR006162">
    <property type="entry name" value="Ppantetheine_attach_site"/>
</dbReference>
<dbReference type="Gene3D" id="2.30.38.10">
    <property type="entry name" value="Luciferase, Domain 3"/>
    <property type="match status" value="3"/>
</dbReference>
<dbReference type="InterPro" id="IPR009081">
    <property type="entry name" value="PP-bd_ACP"/>
</dbReference>
<dbReference type="CDD" id="cd19531">
    <property type="entry name" value="LCL_NRPS-like"/>
    <property type="match status" value="1"/>
</dbReference>
<keyword evidence="8" id="KW-1185">Reference proteome</keyword>
<dbReference type="Gene3D" id="1.10.1200.10">
    <property type="entry name" value="ACP-like"/>
    <property type="match status" value="3"/>
</dbReference>
<keyword evidence="4" id="KW-0677">Repeat</keyword>
<comment type="caution">
    <text evidence="7">The sequence shown here is derived from an EMBL/GenBank/DDBJ whole genome shotgun (WGS) entry which is preliminary data.</text>
</comment>
<dbReference type="Pfam" id="PF00550">
    <property type="entry name" value="PP-binding"/>
    <property type="match status" value="3"/>
</dbReference>
<dbReference type="SUPFAM" id="SSF47336">
    <property type="entry name" value="ACP-like"/>
    <property type="match status" value="3"/>
</dbReference>
<dbReference type="PROSITE" id="PS00455">
    <property type="entry name" value="AMP_BINDING"/>
    <property type="match status" value="3"/>
</dbReference>
<organism evidence="7 8">
    <name type="scientific">Clostridium zeae</name>
    <dbReference type="NCBI Taxonomy" id="2759022"/>
    <lineage>
        <taxon>Bacteria</taxon>
        <taxon>Bacillati</taxon>
        <taxon>Bacillota</taxon>
        <taxon>Clostridia</taxon>
        <taxon>Eubacteriales</taxon>
        <taxon>Clostridiaceae</taxon>
        <taxon>Clostridium</taxon>
    </lineage>
</organism>
<dbReference type="Proteomes" id="UP000663802">
    <property type="component" value="Unassembled WGS sequence"/>
</dbReference>
<dbReference type="InterPro" id="IPR045851">
    <property type="entry name" value="AMP-bd_C_sf"/>
</dbReference>
<dbReference type="NCBIfam" id="TIGR01733">
    <property type="entry name" value="AA-adenyl-dom"/>
    <property type="match status" value="3"/>
</dbReference>
<dbReference type="EMBL" id="BMBA01000001">
    <property type="protein sequence ID" value="GFZ30329.1"/>
    <property type="molecule type" value="Genomic_DNA"/>
</dbReference>
<keyword evidence="5" id="KW-0045">Antibiotic biosynthesis</keyword>
<dbReference type="RefSeq" id="WP_206868304.1">
    <property type="nucleotide sequence ID" value="NZ_BMBA01000001.1"/>
</dbReference>
<dbReference type="InterPro" id="IPR025110">
    <property type="entry name" value="AMP-bd_C"/>
</dbReference>
<name>A0ABQ1E6F5_9CLOT</name>
<dbReference type="CDD" id="cd19534">
    <property type="entry name" value="E_NRPS"/>
    <property type="match status" value="2"/>
</dbReference>
<dbReference type="NCBIfam" id="NF003417">
    <property type="entry name" value="PRK04813.1"/>
    <property type="match status" value="3"/>
</dbReference>
<dbReference type="PANTHER" id="PTHR45527:SF1">
    <property type="entry name" value="FATTY ACID SYNTHASE"/>
    <property type="match status" value="1"/>
</dbReference>
<feature type="domain" description="Carrier" evidence="6">
    <location>
        <begin position="2465"/>
        <end position="2539"/>
    </location>
</feature>
<dbReference type="PROSITE" id="PS00012">
    <property type="entry name" value="PHOSPHOPANTETHEINE"/>
    <property type="match status" value="2"/>
</dbReference>
<evidence type="ECO:0000256" key="5">
    <source>
        <dbReference type="ARBA" id="ARBA00023194"/>
    </source>
</evidence>
<dbReference type="CDD" id="cd12117">
    <property type="entry name" value="A_NRPS_Srf_like"/>
    <property type="match status" value="2"/>
</dbReference>
<dbReference type="InterPro" id="IPR023213">
    <property type="entry name" value="CAT-like_dom_sf"/>
</dbReference>
<feature type="domain" description="Carrier" evidence="6">
    <location>
        <begin position="959"/>
        <end position="1033"/>
    </location>
</feature>
<dbReference type="InterPro" id="IPR036736">
    <property type="entry name" value="ACP-like_sf"/>
</dbReference>
<dbReference type="SUPFAM" id="SSF52777">
    <property type="entry name" value="CoA-dependent acyltransferases"/>
    <property type="match status" value="12"/>
</dbReference>
<dbReference type="Gene3D" id="3.30.559.10">
    <property type="entry name" value="Chloramphenicol acetyltransferase-like domain"/>
    <property type="match status" value="6"/>
</dbReference>
<keyword evidence="3" id="KW-0597">Phosphoprotein</keyword>
<evidence type="ECO:0000256" key="4">
    <source>
        <dbReference type="ARBA" id="ARBA00022737"/>
    </source>
</evidence>
<dbReference type="Gene3D" id="3.30.300.30">
    <property type="match status" value="3"/>
</dbReference>
<evidence type="ECO:0000313" key="8">
    <source>
        <dbReference type="Proteomes" id="UP000663802"/>
    </source>
</evidence>
<dbReference type="Gene3D" id="3.40.50.980">
    <property type="match status" value="6"/>
</dbReference>
<dbReference type="CDD" id="cd19543">
    <property type="entry name" value="DCL_NRPS"/>
    <property type="match status" value="3"/>
</dbReference>
<dbReference type="PANTHER" id="PTHR45527">
    <property type="entry name" value="NONRIBOSOMAL PEPTIDE SYNTHETASE"/>
    <property type="match status" value="1"/>
</dbReference>
<keyword evidence="2" id="KW-0596">Phosphopantetheine</keyword>
<dbReference type="InterPro" id="IPR020845">
    <property type="entry name" value="AMP-binding_CS"/>
</dbReference>
<dbReference type="InterPro" id="IPR001242">
    <property type="entry name" value="Condensation_dom"/>
</dbReference>
<dbReference type="NCBIfam" id="TIGR01720">
    <property type="entry name" value="NRPS-para261"/>
    <property type="match status" value="2"/>
</dbReference>
<evidence type="ECO:0000256" key="3">
    <source>
        <dbReference type="ARBA" id="ARBA00022553"/>
    </source>
</evidence>
<dbReference type="Pfam" id="PF00668">
    <property type="entry name" value="Condensation"/>
    <property type="match status" value="6"/>
</dbReference>
<accession>A0ABQ1E6F5</accession>
<sequence>MAVEKIHSLTPMQEGMLYSAINDKDSSAYFQQAVFSVEGTLDVLILNKVINKLINRYEILRTAIYYKNMSKPKQVVLTEREIQIDYKDISAINNGEKISYLQKLKKNDINKGFDLTNDPLIRLSVVKTECSRYEVVFSFHHIIMDGWCIGILMNDIRQMYRGMLKGEDLRLQKTEDYSKYLEWLGKQDKNEATSYWKNYLEGYETEIKLPLYNKEKKGEFDNKDKNIKINKTMTNKLMRVARSSSVTLNAVIQTAWGVLLQRYNNTDDVVFGSVVSGRTSEVKGIEGMVGIFINTVPIRVRGDINRQFSELVTDVNENFSDMNKYSYVSLGEVQGLTILKSKLINHLLAFENFPVDKSSGEHSENTVKIVDNEFFEQINYDFGLVITANDQIDLLFKYNGNVYEEETINQIADNFFNILKCIAEKKNIKLSEIDMFSDKERDKLLCKFNDTFRSYPKEKTIQELFEEQVELRPDKVAITFEDKKITYRELNEKSNSLARILRDKGVKADHAVGIMAEKSLESLIGIIAILKAGGAYLPIDSRYPDERIQYMLKDSGCKLLLSEITISDSIVFDGEILDLCNEELFSCKIDNLENINTSDDLAYLIYTSGTTGKPKGVMCEHKNVTRLVKNTNFVQFKDDDKILQTGSMVFDASTFEVWGALLNGLGLCLAKNDVILTPELFEKLVKHEKVTVLWLTSELFNQIADENVKVFETLRYLLVGGDVISPKYINLVRERFTALKVINGYGPTENTTFSTTYQIERDHFSNIPIGKPIANSKTYILDMNYSIMPIGAYGELCVSGDGLGRGYLNREELTNEKFVDNPFELGTKMYKTGDLVRWLPDGNIEFLGRVDNQIKIRGFRIEIGEIENEILKLENVNEAVVVCRTDDNNKKYLCAYITTEVDIEISHIKEELKKELPSYMIPNYIQKLERMPLTINGKVDRNALPDIDKSEFLKEEYEAPRNETEEILAKVWSDVLGVENVGINNNYYELGGDSIKSIQIVSRLNKHNMKLEVKDIMKYPVIKELSSRVQFTVSKIDQGVVEGKVELTPIQKWFFENKFIKENHFNQANIFSKNGPIDEDVLNRAFIEIIKHHDGLRMMYKNNEEISQINRGLEDIENIFTMEVHDLRTDKNYKKTTENISGHIQEQMDIEKGNLIKLALFKTEHQDFLLITIHHMVIDGISWRILMEDLETAYTTIEKGRKVELPLKTTSFKEWAEKLKTYADSKELLREKRYWRQIEESKVEEIKKDLLRDNINYDAYKEVVVNFSKEETENLLRKTNFAYNTEINDILLCALGHAISNWSSNDKVLVGLEGHGREDIMKEVSIDRTIGWFTSMYPVIINIGQEHDLSYSIRSVKESLRSIPNKGIGYGILKYLTSEENKKDIYFKQKPEITFNYLGELSQKDDKNLFKYCDLKRGEDSSPLNTTDEMMSINGMSINGELIFIFRSKRYKDEAVEELANFYKESILKIVEHCKDKKEKESTPWDYGDKDLSLEDLDIIISKYKAIEKIHSLTSMQEGMLYSLVTDEKSHAYFEQNIISLEGELRVEVLNRVFNKLIDRYEILRTSIFYKDIRKPKQVVLKKREIVIDFIDISNGNEDEKSSYLENFKKTDMDRGFDLTNDPLIRLTAIKIEDRKYKVICSFHHIILDGWCVGILLNDITKAYKAIINNEEIKFEKTESYSKYLNWLDDQDKEESLGYWKRYLQGYENEVKIPVSGQHETTGFENRAEEVKIDKALTDKLKKVAKSIGVTLNAVVQTAWGVLLQKYNNSDDVVFGSVVSGRPSEIKGIEGMVGMFINAIPIRVNSSEIKEFSNLAKKVNEDFIEINKYSYSSLAEVQGLTNLKNRLIKHIVVYENYPIDTKSIYSGESSNSVRIVDNENIEHTSYDFGLIVVADEEIDLLLKYNGNVYDREIIKQIGDNFYNILKFISVKQDAKLSEIDMYSTEDRNKILYEFNDTFRSYPKEKTIHELFKEQVEINPNKIALVFEDKKITYKELDERSNSIARILRNKGVKADSIVGIVAERSLETLIAIVGILKSGGAYLPIDSRYPDERIQYMLKDSGCKILLSEISISDEIVFDGEILNLCNDQLFTDDFSELENINTANDLAYVIYTSGTTGKPKGVMCEHRNVTRLIKNTNYIEFKADDRILQTGSMVFDASTFEVWGALLNGIELYLAKNDVILSPELLENAVKENHITILWLTTELFNQIADENVKVYEGLRYILTGGDVAAPKYINLVTTSFPKLKFIHCYGPTENTTYSTTYLVEKEFVSNVPIGKPIANSKAYIVDRNNGLMPIGTYGELCVSGDGLARGYLNREELTNEKFVDNPFEPGTKMYKSGDLARWLPDGNIEFLGRVDNQVKIRGFRIEIGEIENELLKLEEVNEAVVICRTDENSKKYLCAFITTESDSDTSDIKEELKKRLPLYMIPSYIVRLEKLPVTINGKIDRNALPKINKSELIKDEYEAARNEIEETLIKVWSEVLGVENIGINNNYYELGGDSIKSIQIVSRLNKYNMKLEIKDIMKYPVIKDLSSKVKNTVSRIDQGAVQGEVKLTPIQKWFFESKFTAENHFNQANIFSKKGSIDEEILKKAFLEIVKHHDGLRMIYKKDEQIIQINRGIEELQDTFTIDVFDLKDDKDYEKTIDKLSGEIQEKMDLENGILLKLAVFKTEYQDYLLVAIHHLVVDGISWRIILEDLESLYTSIEKGLKAELPLKTTSFEAWSEKLNTYANSRGFLREKRYWKQLEEVNVSEIRKDFVSSGNDKCEYKEVVISFTKEETEDLLRKTAFAYNTEINDILLCALGLSIKNWSSNDNVLVSLEGHGRENILRDVSIDRTIGWFTSMYPLVLDMKHDYDLGYTIKATKENLRHIPNKGIGYGILKYLTHNDNKSDIEFKLKPEISFNYLGEFNESNEEAIFKYSQLRRGNDSSELNIIKEYIGINGMIVDGVLNFSFAYRSLDYKDETIKDLSIIYKDNLSKIVNHCRNKQEKEKTPWDYGDNALSLEDLRIISSQQQDIEKIHLLTPMQEGMLYNLISDETSHAYFEQSIFTLEGILNIEALNEAFNKLIDRYEILRTVIFYKGISKPKQVVLKNRNIKINYIDVSHIDEMEKEVYIENFKKIDMNKGFDLTNEMLIRISVIKTHDNKYKVICSFHHIILDGWCIGILLKDIITMYNAFDKGEKLEFEGKDDFSKYLEWLDNQDKEEALECWEKYLQGYEGESKVPSTDENQELKFENRLQRVKIQKELADKIRKIAHSNRITTSSVMQTAWGVLLQKYNNTDDVVFGSIVSGRPSDLKGVETMVGIFINTIPIRITGSGDKSFLQLSKELNKNFIEMNKYNYVSLADVQALTSVKNKLINHIVAYENYPLDANIFDGKEKSVRIIDNDTFEQTNYDFGLVITEYDDIELLIKYNGSVYKDETIKEVGENLYNILTCVAENSDVKLSEIDMLSKEEKNKVIYEFNDTKRDYVSGKTIQELFEAQVEKTPDNIVVGHENSELTYRELNEKANSLARVLRQKGISSESIVGIMLERSVDMLVGIMGILKSGGAYVPIDPEYPEDRIKYMLTDSNAKLLLTQTSLMEKVDFDGETINLGDKELYERHDSNLDKVCCEDNLAYVIYTSGTTGNPKGVMVEHKALVNLCNWHNDYYEVSEKDKATKYAGFAFDASVWEIFPYLIKGAAIEIIPKDIMLDVERLHEYYNEKGITISFLPTQVCEQFINFESKSLRVLLTGADKLKTYKETNYKLVNNYGPTENTVVSTSFVVDKQYKNIPIGKPIHNTSVYIQSKDGQTVPVGIPGELCVAGDNLARGYINKEDLTRERFVDNPFEPGRKMYKTGDIARWLPDGNIEYLGRIDDQVKIRGYRIEIGEIESQMLKIPAIKEAVVVARTDDNGNSYLCSYVTAEEEIAASTIKEELAKNLPRYMVPNYHIQVDTIPLTLNGKVDKKSLLNIEPKEREEIYCEAPSTEIEKKLMEIWKKQLGVESIGIDDDYFELGGHSLKAASIISNIRVELEVDIKIKDLFNNPNIKALSKLIESMEREQYVEIKRVGEKDYYIASSAERRLYALWELNKDSIEYNVPLMLELNMKLDKDRVEATLNKLIERHEIFRTRLEISQGEVIQRVMNEWKLDFKYEEIDINDAKYRIDNFIKPFDLASMPLLRGELLKLEEEKYIFMVDFHHITMDAGSMPIIINEFITLYKGEALDEVSYQYKDYSEWQNGLKEAGILRRQEEYWMNRFQGGIPTLNLRSDFERPKVRSVDGDRIRLALDRELAVKLINMAQRTGNTVYTLLLAAYNVLLFKYSDQEDIVVGTVEAGRRRKEFENIVGMFVNTLALRNYPEKDKDFRDFLEEVKENVVNDFDNGDYQFEDLIEKLEIKRDASRSPIFDVLFVFENSSLIDQNEKIRPVNLEFNISKFDLTLFVQQIEDEIEFSVEYSTCLFKKETMERFLEHYVNILMNITDDIDIKLKDINLISNDKRQALDNIKSRPVIDSVEFDF</sequence>
<reference evidence="7 8" key="1">
    <citation type="journal article" date="2021" name="Int. J. Syst. Evol. Microbiol.">
        <title>Clostridium zeae sp. nov., isolated from corn silage.</title>
        <authorList>
            <person name="Kobayashi H."/>
            <person name="Tanizawa Y."/>
            <person name="Yagura M."/>
            <person name="Sakamoto M."/>
            <person name="Ohkuma M."/>
            <person name="Tohno M."/>
        </authorList>
    </citation>
    <scope>NUCLEOTIDE SEQUENCE [LARGE SCALE GENOMIC DNA]</scope>
    <source>
        <strain evidence="7 8">CSC2</strain>
    </source>
</reference>